<evidence type="ECO:0000256" key="1">
    <source>
        <dbReference type="SAM" id="MobiDB-lite"/>
    </source>
</evidence>
<feature type="region of interest" description="Disordered" evidence="1">
    <location>
        <begin position="378"/>
        <end position="401"/>
    </location>
</feature>
<feature type="compositionally biased region" description="Basic and acidic residues" evidence="1">
    <location>
        <begin position="31"/>
        <end position="46"/>
    </location>
</feature>
<gene>
    <name evidence="2" type="ORF">CO051_03315</name>
</gene>
<evidence type="ECO:0000313" key="3">
    <source>
        <dbReference type="Proteomes" id="UP000231383"/>
    </source>
</evidence>
<organism evidence="2 3">
    <name type="scientific">Candidatus Roizmanbacteria bacterium CG_4_9_14_0_2_um_filter_39_13</name>
    <dbReference type="NCBI Taxonomy" id="1974839"/>
    <lineage>
        <taxon>Bacteria</taxon>
        <taxon>Candidatus Roizmaniibacteriota</taxon>
    </lineage>
</organism>
<feature type="region of interest" description="Disordered" evidence="1">
    <location>
        <begin position="26"/>
        <end position="46"/>
    </location>
</feature>
<dbReference type="EMBL" id="PFSC01000090">
    <property type="protein sequence ID" value="PJC32424.1"/>
    <property type="molecule type" value="Genomic_DNA"/>
</dbReference>
<feature type="region of interest" description="Disordered" evidence="1">
    <location>
        <begin position="143"/>
        <end position="164"/>
    </location>
</feature>
<feature type="compositionally biased region" description="Polar residues" evidence="1">
    <location>
        <begin position="383"/>
        <end position="401"/>
    </location>
</feature>
<proteinExistence type="predicted"/>
<name>A0A2M8EZG5_9BACT</name>
<sequence>MNFFKKIFGKYLTNAVQTREIPETRAINGSENREMDDTKGQGDLLSKDRTTSAAERLIIESFHCPYCGSTKFVRRGFRQKKREKIQLYLCSSCQKTFTPYSTKGKRYPMEVVIDAISIYNLGYSLEQTCRLVSQRNPKSQILNSKQAQNSNNQNPKQKGFEHSNLENSNLSRISDLEFRISIPPSTLTDWLAEFAELCRFSRMRSFALKKYSPKDMVISATLAHRQLYRFRFHRAKCELVIKDDFKHRRFGPLQEFLEMVPTECPHQYFSRREVGIPTEASGQKGLRASEAPLTFSKTQMIVRAKQNYANKLCAFALQGVKERKGRHEALQKFMLCNDSVTVATEVPVYITRDDIEHMQSQLGFQIFSRSAPEVVRPLESGDKSQGNILSKDQDNIGSGTRNDNMLPKLITGHIDILQIRNGQIHILDFKPHAEKERPIEQLTLYAMALSRLTGLRLFEFKCAWFDEKDYFEFYPLHVLHKPKKGSRRRKVKTDEGVYKINQDRKKILSVRPITNY</sequence>
<feature type="compositionally biased region" description="Low complexity" evidence="1">
    <location>
        <begin position="143"/>
        <end position="157"/>
    </location>
</feature>
<evidence type="ECO:0000313" key="2">
    <source>
        <dbReference type="EMBL" id="PJC32424.1"/>
    </source>
</evidence>
<dbReference type="AlphaFoldDB" id="A0A2M8EZG5"/>
<dbReference type="Proteomes" id="UP000231383">
    <property type="component" value="Unassembled WGS sequence"/>
</dbReference>
<accession>A0A2M8EZG5</accession>
<comment type="caution">
    <text evidence="2">The sequence shown here is derived from an EMBL/GenBank/DDBJ whole genome shotgun (WGS) entry which is preliminary data.</text>
</comment>
<evidence type="ECO:0008006" key="4">
    <source>
        <dbReference type="Google" id="ProtNLM"/>
    </source>
</evidence>
<reference evidence="3" key="1">
    <citation type="submission" date="2017-09" db="EMBL/GenBank/DDBJ databases">
        <title>Depth-based differentiation of microbial function through sediment-hosted aquifers and enrichment of novel symbionts in the deep terrestrial subsurface.</title>
        <authorList>
            <person name="Probst A.J."/>
            <person name="Ladd B."/>
            <person name="Jarett J.K."/>
            <person name="Geller-Mcgrath D.E."/>
            <person name="Sieber C.M.K."/>
            <person name="Emerson J.B."/>
            <person name="Anantharaman K."/>
            <person name="Thomas B.C."/>
            <person name="Malmstrom R."/>
            <person name="Stieglmeier M."/>
            <person name="Klingl A."/>
            <person name="Woyke T."/>
            <person name="Ryan C.M."/>
            <person name="Banfield J.F."/>
        </authorList>
    </citation>
    <scope>NUCLEOTIDE SEQUENCE [LARGE SCALE GENOMIC DNA]</scope>
</reference>
<protein>
    <recommendedName>
        <fullName evidence="4">PD-(D/E)XK endonuclease-like domain-containing protein</fullName>
    </recommendedName>
</protein>